<organism evidence="3 4">
    <name type="scientific">Agrobacterium rubi TR3 = NBRC 13261</name>
    <dbReference type="NCBI Taxonomy" id="1368415"/>
    <lineage>
        <taxon>Bacteria</taxon>
        <taxon>Pseudomonadati</taxon>
        <taxon>Pseudomonadota</taxon>
        <taxon>Alphaproteobacteria</taxon>
        <taxon>Hyphomicrobiales</taxon>
        <taxon>Rhizobiaceae</taxon>
        <taxon>Rhizobium/Agrobacterium group</taxon>
        <taxon>Agrobacterium</taxon>
    </lineage>
</organism>
<dbReference type="eggNOG" id="COG1840">
    <property type="taxonomic scope" value="Bacteria"/>
</dbReference>
<dbReference type="PANTHER" id="PTHR30006">
    <property type="entry name" value="THIAMINE-BINDING PERIPLASMIC PROTEIN-RELATED"/>
    <property type="match status" value="1"/>
</dbReference>
<dbReference type="PANTHER" id="PTHR30006:SF2">
    <property type="entry name" value="ABC TRANSPORTER SUBSTRATE-BINDING PROTEIN"/>
    <property type="match status" value="1"/>
</dbReference>
<sequence length="363" mass="38969">MNWKRLAYCGVASLIGLPSIAQAAGMDELVAAAKAEGQLTVIAMSHDWCGYGALIQGFKDKYGLTVNELNPNAGSGEELATIKANMDNKGPQAPDVIDIGLVFGPTAKQDDLLQPYKVQTWDEIPDVVKDPDGYWYGDYYGVLAFIINKDIVTKSPGDWSDLLDPAYRKSVSIPADPRTANNAILSIYAAGLATGAQPGAEAARAGLAFYRKLKDAGNLVAGFGTAASIAKGETPITTRWDFNGITYDQNFKGNPPLDTIVPKGVTVAGVYAQAISKYAPHPNAAKLWMEYLYSDEGQGGFLKGLCHPIRFDAMRKSNKITDEMMAKLPQTGSNLVFPELRHLVEASDVIAKEWTATVGAGSK</sequence>
<keyword evidence="1 2" id="KW-0732">Signal</keyword>
<proteinExistence type="predicted"/>
<evidence type="ECO:0000313" key="4">
    <source>
        <dbReference type="Proteomes" id="UP000028701"/>
    </source>
</evidence>
<dbReference type="GO" id="GO:0030975">
    <property type="term" value="F:thiamine binding"/>
    <property type="evidence" value="ECO:0007669"/>
    <property type="project" value="TreeGrafter"/>
</dbReference>
<comment type="caution">
    <text evidence="3">The sequence shown here is derived from an EMBL/GenBank/DDBJ whole genome shotgun (WGS) entry which is preliminary data.</text>
</comment>
<dbReference type="GO" id="GO:0015888">
    <property type="term" value="P:thiamine transport"/>
    <property type="evidence" value="ECO:0007669"/>
    <property type="project" value="TreeGrafter"/>
</dbReference>
<evidence type="ECO:0000313" key="3">
    <source>
        <dbReference type="EMBL" id="GAK72844.1"/>
    </source>
</evidence>
<dbReference type="GO" id="GO:0030976">
    <property type="term" value="F:thiamine pyrophosphate binding"/>
    <property type="evidence" value="ECO:0007669"/>
    <property type="project" value="TreeGrafter"/>
</dbReference>
<evidence type="ECO:0000256" key="2">
    <source>
        <dbReference type="SAM" id="SignalP"/>
    </source>
</evidence>
<feature type="chain" id="PRO_5001756411" evidence="2">
    <location>
        <begin position="24"/>
        <end position="363"/>
    </location>
</feature>
<protein>
    <submittedName>
        <fullName evidence="3">Putative ABC transporter substrate-binding protein</fullName>
    </submittedName>
</protein>
<dbReference type="Gene3D" id="3.40.190.10">
    <property type="entry name" value="Periplasmic binding protein-like II"/>
    <property type="match status" value="2"/>
</dbReference>
<dbReference type="AlphaFoldDB" id="A0A081D1P8"/>
<reference evidence="3 4" key="1">
    <citation type="submission" date="2014-08" db="EMBL/GenBank/DDBJ databases">
        <title>Whole genome shotgun sequence of Rhizobium rubi NBRC 13261.</title>
        <authorList>
            <person name="Katano-Makiyama Y."/>
            <person name="Hosoyama A."/>
            <person name="Hashimoto M."/>
            <person name="Hosoyama Y."/>
            <person name="Noguchi M."/>
            <person name="Tsuchikane K."/>
            <person name="Uohara A."/>
            <person name="Ohji S."/>
            <person name="Ichikawa N."/>
            <person name="Kimura A."/>
            <person name="Yamazoe A."/>
            <person name="Fujita N."/>
        </authorList>
    </citation>
    <scope>NUCLEOTIDE SEQUENCE [LARGE SCALE GENOMIC DNA]</scope>
    <source>
        <strain evidence="3 4">NBRC 13261</strain>
    </source>
</reference>
<dbReference type="RefSeq" id="WP_045232274.1">
    <property type="nucleotide sequence ID" value="NZ_BBJU01000028.1"/>
</dbReference>
<name>A0A081D1P8_9HYPH</name>
<evidence type="ECO:0000256" key="1">
    <source>
        <dbReference type="ARBA" id="ARBA00022729"/>
    </source>
</evidence>
<dbReference type="EMBL" id="BBJU01000028">
    <property type="protein sequence ID" value="GAK72844.1"/>
    <property type="molecule type" value="Genomic_DNA"/>
</dbReference>
<dbReference type="GO" id="GO:0030288">
    <property type="term" value="C:outer membrane-bounded periplasmic space"/>
    <property type="evidence" value="ECO:0007669"/>
    <property type="project" value="TreeGrafter"/>
</dbReference>
<dbReference type="Proteomes" id="UP000028701">
    <property type="component" value="Unassembled WGS sequence"/>
</dbReference>
<dbReference type="OrthoDB" id="9766989at2"/>
<gene>
    <name evidence="3" type="ORF">RRU01S_28_00870</name>
</gene>
<dbReference type="SUPFAM" id="SSF53850">
    <property type="entry name" value="Periplasmic binding protein-like II"/>
    <property type="match status" value="1"/>
</dbReference>
<accession>A0A081D1P8</accession>
<dbReference type="Pfam" id="PF13343">
    <property type="entry name" value="SBP_bac_6"/>
    <property type="match status" value="1"/>
</dbReference>
<feature type="signal peptide" evidence="2">
    <location>
        <begin position="1"/>
        <end position="23"/>
    </location>
</feature>